<dbReference type="PROSITE" id="PS50893">
    <property type="entry name" value="ABC_TRANSPORTER_2"/>
    <property type="match status" value="1"/>
</dbReference>
<dbReference type="InterPro" id="IPR017871">
    <property type="entry name" value="ABC_transporter-like_CS"/>
</dbReference>
<evidence type="ECO:0000313" key="10">
    <source>
        <dbReference type="Proteomes" id="UP000262969"/>
    </source>
</evidence>
<dbReference type="PANTHER" id="PTHR43297:SF2">
    <property type="entry name" value="DIPEPTIDE TRANSPORT ATP-BINDING PROTEIN DPPD"/>
    <property type="match status" value="1"/>
</dbReference>
<evidence type="ECO:0000256" key="4">
    <source>
        <dbReference type="ARBA" id="ARBA00022475"/>
    </source>
</evidence>
<dbReference type="GO" id="GO:0016887">
    <property type="term" value="F:ATP hydrolysis activity"/>
    <property type="evidence" value="ECO:0007669"/>
    <property type="project" value="InterPro"/>
</dbReference>
<evidence type="ECO:0000259" key="8">
    <source>
        <dbReference type="PROSITE" id="PS50893"/>
    </source>
</evidence>
<keyword evidence="6 9" id="KW-0067">ATP-binding</keyword>
<evidence type="ECO:0000256" key="3">
    <source>
        <dbReference type="ARBA" id="ARBA00022448"/>
    </source>
</evidence>
<dbReference type="NCBIfam" id="TIGR01727">
    <property type="entry name" value="oligo_HPY"/>
    <property type="match status" value="1"/>
</dbReference>
<dbReference type="FunFam" id="3.40.50.300:FF:000016">
    <property type="entry name" value="Oligopeptide ABC transporter ATP-binding component"/>
    <property type="match status" value="1"/>
</dbReference>
<dbReference type="InterPro" id="IPR050388">
    <property type="entry name" value="ABC_Ni/Peptide_Import"/>
</dbReference>
<dbReference type="Pfam" id="PF08352">
    <property type="entry name" value="oligo_HPY"/>
    <property type="match status" value="1"/>
</dbReference>
<evidence type="ECO:0000256" key="2">
    <source>
        <dbReference type="ARBA" id="ARBA00005417"/>
    </source>
</evidence>
<proteinExistence type="inferred from homology"/>
<sequence length="351" mass="39532">MAESILSIENLTVDFTVRKTVLHVLRGVSLEVVKGENLVIVGESGCGKSVLLKSILGLLEQNAKIVSGRILYRGKNLAAYHLERDFRNIRGQEIAMILQDPMTSLNPLFTIGNQIEEAIAIHQTLSKAKRKEEVIKLLTEVGIRDPERARQFYPHECSGGMRQRVVIAIALACKPKILLCDEPTTALDVTIQEQVLNLLMELQYKYRLTVVYITHDFGVVAKVADRIAIMYAGEIIEVGTSEDIFRDARHPYTWSLLASQPTLYQPGEELFYLGGTLPNPGDKIKGDAFAPRNPYALVRDFTCVPPYYKVSGTHQVKSWLMDKRAPKVEPPRILREYYHMGKSKGIKDTHN</sequence>
<evidence type="ECO:0000256" key="5">
    <source>
        <dbReference type="ARBA" id="ARBA00022741"/>
    </source>
</evidence>
<name>A0A3D2XC80_9FIRM</name>
<comment type="subcellular location">
    <subcellularLocation>
        <location evidence="1">Cell membrane</location>
        <topology evidence="1">Peripheral membrane protein</topology>
    </subcellularLocation>
</comment>
<organism evidence="9 10">
    <name type="scientific">Lachnoclostridium phytofermentans</name>
    <dbReference type="NCBI Taxonomy" id="66219"/>
    <lineage>
        <taxon>Bacteria</taxon>
        <taxon>Bacillati</taxon>
        <taxon>Bacillota</taxon>
        <taxon>Clostridia</taxon>
        <taxon>Lachnospirales</taxon>
        <taxon>Lachnospiraceae</taxon>
    </lineage>
</organism>
<accession>A0A3D2XC80</accession>
<dbReference type="GO" id="GO:0005886">
    <property type="term" value="C:plasma membrane"/>
    <property type="evidence" value="ECO:0007669"/>
    <property type="project" value="UniProtKB-SubCell"/>
</dbReference>
<dbReference type="GO" id="GO:0015833">
    <property type="term" value="P:peptide transport"/>
    <property type="evidence" value="ECO:0007669"/>
    <property type="project" value="InterPro"/>
</dbReference>
<dbReference type="InterPro" id="IPR003439">
    <property type="entry name" value="ABC_transporter-like_ATP-bd"/>
</dbReference>
<keyword evidence="4" id="KW-1003">Cell membrane</keyword>
<feature type="domain" description="ABC transporter" evidence="8">
    <location>
        <begin position="6"/>
        <end position="257"/>
    </location>
</feature>
<dbReference type="Gene3D" id="3.40.50.300">
    <property type="entry name" value="P-loop containing nucleotide triphosphate hydrolases"/>
    <property type="match status" value="1"/>
</dbReference>
<keyword evidence="3" id="KW-0813">Transport</keyword>
<dbReference type="AlphaFoldDB" id="A0A3D2XC80"/>
<keyword evidence="5" id="KW-0547">Nucleotide-binding</keyword>
<dbReference type="Pfam" id="PF00005">
    <property type="entry name" value="ABC_tran"/>
    <property type="match status" value="1"/>
</dbReference>
<keyword evidence="7" id="KW-0472">Membrane</keyword>
<evidence type="ECO:0000313" key="9">
    <source>
        <dbReference type="EMBL" id="HCL03938.1"/>
    </source>
</evidence>
<dbReference type="InterPro" id="IPR003593">
    <property type="entry name" value="AAA+_ATPase"/>
</dbReference>
<dbReference type="InterPro" id="IPR027417">
    <property type="entry name" value="P-loop_NTPase"/>
</dbReference>
<dbReference type="CDD" id="cd03257">
    <property type="entry name" value="ABC_NikE_OppD_transporters"/>
    <property type="match status" value="1"/>
</dbReference>
<gene>
    <name evidence="9" type="ORF">DHW61_16285</name>
</gene>
<dbReference type="GO" id="GO:0005524">
    <property type="term" value="F:ATP binding"/>
    <property type="evidence" value="ECO:0007669"/>
    <property type="project" value="UniProtKB-KW"/>
</dbReference>
<comment type="caution">
    <text evidence="9">The sequence shown here is derived from an EMBL/GenBank/DDBJ whole genome shotgun (WGS) entry which is preliminary data.</text>
</comment>
<evidence type="ECO:0000256" key="6">
    <source>
        <dbReference type="ARBA" id="ARBA00022840"/>
    </source>
</evidence>
<dbReference type="SMART" id="SM00382">
    <property type="entry name" value="AAA"/>
    <property type="match status" value="1"/>
</dbReference>
<evidence type="ECO:0000256" key="7">
    <source>
        <dbReference type="ARBA" id="ARBA00023136"/>
    </source>
</evidence>
<reference evidence="9 10" key="1">
    <citation type="journal article" date="2018" name="Nat. Biotechnol.">
        <title>A standardized bacterial taxonomy based on genome phylogeny substantially revises the tree of life.</title>
        <authorList>
            <person name="Parks D.H."/>
            <person name="Chuvochina M."/>
            <person name="Waite D.W."/>
            <person name="Rinke C."/>
            <person name="Skarshewski A."/>
            <person name="Chaumeil P.A."/>
            <person name="Hugenholtz P."/>
        </authorList>
    </citation>
    <scope>NUCLEOTIDE SEQUENCE [LARGE SCALE GENOMIC DNA]</scope>
    <source>
        <strain evidence="9">UBA11728</strain>
    </source>
</reference>
<dbReference type="Proteomes" id="UP000262969">
    <property type="component" value="Unassembled WGS sequence"/>
</dbReference>
<dbReference type="InterPro" id="IPR013563">
    <property type="entry name" value="Oligopep_ABC_C"/>
</dbReference>
<dbReference type="PANTHER" id="PTHR43297">
    <property type="entry name" value="OLIGOPEPTIDE TRANSPORT ATP-BINDING PROTEIN APPD"/>
    <property type="match status" value="1"/>
</dbReference>
<evidence type="ECO:0000256" key="1">
    <source>
        <dbReference type="ARBA" id="ARBA00004202"/>
    </source>
</evidence>
<protein>
    <submittedName>
        <fullName evidence="9">Peptide ABC transporter ATP-binding protein</fullName>
    </submittedName>
</protein>
<comment type="similarity">
    <text evidence="2">Belongs to the ABC transporter superfamily.</text>
</comment>
<dbReference type="PROSITE" id="PS00211">
    <property type="entry name" value="ABC_TRANSPORTER_1"/>
    <property type="match status" value="1"/>
</dbReference>
<dbReference type="SUPFAM" id="SSF52540">
    <property type="entry name" value="P-loop containing nucleoside triphosphate hydrolases"/>
    <property type="match status" value="1"/>
</dbReference>
<dbReference type="EMBL" id="DPVV01000533">
    <property type="protein sequence ID" value="HCL03938.1"/>
    <property type="molecule type" value="Genomic_DNA"/>
</dbReference>